<keyword evidence="1" id="KW-0812">Transmembrane</keyword>
<protein>
    <submittedName>
        <fullName evidence="2">Uncharacterized protein</fullName>
    </submittedName>
</protein>
<dbReference type="EMBL" id="ASPP01000032">
    <property type="protein sequence ID" value="ETO37029.1"/>
    <property type="molecule type" value="Genomic_DNA"/>
</dbReference>
<sequence>MSPALKFSSIHVLLDSLTFIPKEYSWGELQKQPNGYQHRNMALILFWAAAFAVVWAICRGLINALSTQLARVCLRLDKPASSRKVKNKEVQEKIKGKNYKKLHEIIKKEWSTNKQNKTKFTPEDIALLEKLSGLNSDEIKAAIKEIQRHEFAQRQIKKFNETFYYFSVIPLSFLSELSSCMTSNGLVKVILCSSLIAKSKSIHQILSYIILSNL</sequence>
<keyword evidence="3" id="KW-1185">Reference proteome</keyword>
<comment type="caution">
    <text evidence="2">The sequence shown here is derived from an EMBL/GenBank/DDBJ whole genome shotgun (WGS) entry which is preliminary data.</text>
</comment>
<dbReference type="Proteomes" id="UP000023152">
    <property type="component" value="Unassembled WGS sequence"/>
</dbReference>
<keyword evidence="1" id="KW-1133">Transmembrane helix</keyword>
<accession>X6PG75</accession>
<evidence type="ECO:0000313" key="3">
    <source>
        <dbReference type="Proteomes" id="UP000023152"/>
    </source>
</evidence>
<name>X6PG75_RETFI</name>
<evidence type="ECO:0000256" key="1">
    <source>
        <dbReference type="SAM" id="Phobius"/>
    </source>
</evidence>
<proteinExistence type="predicted"/>
<feature type="transmembrane region" description="Helical" evidence="1">
    <location>
        <begin position="41"/>
        <end position="62"/>
    </location>
</feature>
<feature type="non-terminal residue" evidence="2">
    <location>
        <position position="214"/>
    </location>
</feature>
<organism evidence="2 3">
    <name type="scientific">Reticulomyxa filosa</name>
    <dbReference type="NCBI Taxonomy" id="46433"/>
    <lineage>
        <taxon>Eukaryota</taxon>
        <taxon>Sar</taxon>
        <taxon>Rhizaria</taxon>
        <taxon>Retaria</taxon>
        <taxon>Foraminifera</taxon>
        <taxon>Monothalamids</taxon>
        <taxon>Reticulomyxidae</taxon>
        <taxon>Reticulomyxa</taxon>
    </lineage>
</organism>
<evidence type="ECO:0000313" key="2">
    <source>
        <dbReference type="EMBL" id="ETO37029.1"/>
    </source>
</evidence>
<keyword evidence="1" id="KW-0472">Membrane</keyword>
<reference evidence="2 3" key="1">
    <citation type="journal article" date="2013" name="Curr. Biol.">
        <title>The Genome of the Foraminiferan Reticulomyxa filosa.</title>
        <authorList>
            <person name="Glockner G."/>
            <person name="Hulsmann N."/>
            <person name="Schleicher M."/>
            <person name="Noegel A.A."/>
            <person name="Eichinger L."/>
            <person name="Gallinger C."/>
            <person name="Pawlowski J."/>
            <person name="Sierra R."/>
            <person name="Euteneuer U."/>
            <person name="Pillet L."/>
            <person name="Moustafa A."/>
            <person name="Platzer M."/>
            <person name="Groth M."/>
            <person name="Szafranski K."/>
            <person name="Schliwa M."/>
        </authorList>
    </citation>
    <scope>NUCLEOTIDE SEQUENCE [LARGE SCALE GENOMIC DNA]</scope>
</reference>
<gene>
    <name evidence="2" type="ORF">RFI_00032</name>
</gene>
<dbReference type="AlphaFoldDB" id="X6PG75"/>